<dbReference type="RefSeq" id="WP_053549480.1">
    <property type="nucleotide sequence ID" value="NZ_CP010802.1"/>
</dbReference>
<evidence type="ECO:0000313" key="2">
    <source>
        <dbReference type="EMBL" id="ALC15256.1"/>
    </source>
</evidence>
<reference evidence="2 3" key="1">
    <citation type="submission" date="2015-07" db="EMBL/GenBank/DDBJ databases">
        <title>Isolation and Genomic Characterization of a Novel Halophilic Metal-Reducing Deltaproteobacterium from the Deep Subsurface.</title>
        <authorList>
            <person name="Badalamenti J.P."/>
            <person name="Summers Z.M."/>
            <person name="Gralnick J.A."/>
            <person name="Bond D.R."/>
        </authorList>
    </citation>
    <scope>NUCLEOTIDE SEQUENCE [LARGE SCALE GENOMIC DNA]</scope>
    <source>
        <strain evidence="2 3">WTL</strain>
    </source>
</reference>
<proteinExistence type="predicted"/>
<dbReference type="Proteomes" id="UP000057158">
    <property type="component" value="Chromosome"/>
</dbReference>
<gene>
    <name evidence="2" type="ORF">DSOUD_0464</name>
</gene>
<organism evidence="2 3">
    <name type="scientific">Desulfuromonas soudanensis</name>
    <dbReference type="NCBI Taxonomy" id="1603606"/>
    <lineage>
        <taxon>Bacteria</taxon>
        <taxon>Pseudomonadati</taxon>
        <taxon>Thermodesulfobacteriota</taxon>
        <taxon>Desulfuromonadia</taxon>
        <taxon>Desulfuromonadales</taxon>
        <taxon>Desulfuromonadaceae</taxon>
        <taxon>Desulfuromonas</taxon>
    </lineage>
</organism>
<feature type="domain" description="AB hydrolase-1" evidence="1">
    <location>
        <begin position="5"/>
        <end position="188"/>
    </location>
</feature>
<dbReference type="OrthoDB" id="5431180at2"/>
<dbReference type="InterPro" id="IPR029058">
    <property type="entry name" value="AB_hydrolase_fold"/>
</dbReference>
<keyword evidence="3" id="KW-1185">Reference proteome</keyword>
<dbReference type="GO" id="GO:0016787">
    <property type="term" value="F:hydrolase activity"/>
    <property type="evidence" value="ECO:0007669"/>
    <property type="project" value="UniProtKB-KW"/>
</dbReference>
<dbReference type="STRING" id="1603606.DSOUD_0464"/>
<dbReference type="Gene3D" id="3.40.50.1820">
    <property type="entry name" value="alpha/beta hydrolase"/>
    <property type="match status" value="1"/>
</dbReference>
<dbReference type="SUPFAM" id="SSF53474">
    <property type="entry name" value="alpha/beta-Hydrolases"/>
    <property type="match status" value="1"/>
</dbReference>
<dbReference type="KEGG" id="des:DSOUD_0464"/>
<evidence type="ECO:0000313" key="3">
    <source>
        <dbReference type="Proteomes" id="UP000057158"/>
    </source>
</evidence>
<name>A0A0M5ITB2_9BACT</name>
<keyword evidence="2" id="KW-0378">Hydrolase</keyword>
<dbReference type="InterPro" id="IPR000073">
    <property type="entry name" value="AB_hydrolase_1"/>
</dbReference>
<accession>A0A0M5ITB2</accession>
<sequence>MIHALPGMGADRRMYPEPWPSIQDFVAHDWVRYSGERSLSGIARSMCDFCRINDGDTLIGASLGGMVACEITKIRKISRLYLIGSAVRKEEISRLLAVLHPLAQLAPVDWLRISAGKIPVELAQMFSSAEAPFLRAMCAAIFKWEGLGQSRTTVVRLHGRQDFVIPPPEAVDLLIDGGHLISMTHAAECTEFVKANYRLQGNVQA</sequence>
<dbReference type="EMBL" id="CP010802">
    <property type="protein sequence ID" value="ALC15256.1"/>
    <property type="molecule type" value="Genomic_DNA"/>
</dbReference>
<evidence type="ECO:0000259" key="1">
    <source>
        <dbReference type="Pfam" id="PF12697"/>
    </source>
</evidence>
<protein>
    <submittedName>
        <fullName evidence="2">Alpha/beta hydrolase family protein</fullName>
    </submittedName>
</protein>
<dbReference type="PATRIC" id="fig|1603606.3.peg.500"/>
<dbReference type="Pfam" id="PF12697">
    <property type="entry name" value="Abhydrolase_6"/>
    <property type="match status" value="1"/>
</dbReference>
<dbReference type="AlphaFoldDB" id="A0A0M5ITB2"/>